<gene>
    <name evidence="1" type="ORF">HNR36_001018</name>
</gene>
<evidence type="ECO:0000313" key="2">
    <source>
        <dbReference type="Proteomes" id="UP000557217"/>
    </source>
</evidence>
<dbReference type="Proteomes" id="UP000557217">
    <property type="component" value="Unassembled WGS sequence"/>
</dbReference>
<dbReference type="AlphaFoldDB" id="A0A840PV76"/>
<comment type="caution">
    <text evidence="1">The sequence shown here is derived from an EMBL/GenBank/DDBJ whole genome shotgun (WGS) entry which is preliminary data.</text>
</comment>
<keyword evidence="2" id="KW-1185">Reference proteome</keyword>
<accession>A0A840PV76</accession>
<reference evidence="1 2" key="1">
    <citation type="submission" date="2020-08" db="EMBL/GenBank/DDBJ databases">
        <title>Genomic Encyclopedia of Type Strains, Phase IV (KMG-IV): sequencing the most valuable type-strain genomes for metagenomic binning, comparative biology and taxonomic classification.</title>
        <authorList>
            <person name="Goeker M."/>
        </authorList>
    </citation>
    <scope>NUCLEOTIDE SEQUENCE [LARGE SCALE GENOMIC DNA]</scope>
    <source>
        <strain evidence="1 2">DSM 10633</strain>
    </source>
</reference>
<protein>
    <submittedName>
        <fullName evidence="1">Uncharacterized protein</fullName>
    </submittedName>
</protein>
<dbReference type="EMBL" id="JACHGZ010000008">
    <property type="protein sequence ID" value="MBB5148632.1"/>
    <property type="molecule type" value="Genomic_DNA"/>
</dbReference>
<proteinExistence type="predicted"/>
<sequence length="53" mass="6147">MKNVFVLQTNDNDFKEAISNFLAKHCKENDVKVAIYEMNEKGAEKVMKIVNEK</sequence>
<dbReference type="RefSeq" id="WP_168412141.1">
    <property type="nucleotide sequence ID" value="NZ_JAAXPW010000008.1"/>
</dbReference>
<evidence type="ECO:0000313" key="1">
    <source>
        <dbReference type="EMBL" id="MBB5148632.1"/>
    </source>
</evidence>
<organism evidence="1 2">
    <name type="scientific">Ureibacillus thermosphaericus</name>
    <dbReference type="NCBI Taxonomy" id="51173"/>
    <lineage>
        <taxon>Bacteria</taxon>
        <taxon>Bacillati</taxon>
        <taxon>Bacillota</taxon>
        <taxon>Bacilli</taxon>
        <taxon>Bacillales</taxon>
        <taxon>Caryophanaceae</taxon>
        <taxon>Ureibacillus</taxon>
    </lineage>
</organism>
<name>A0A840PV76_URETH</name>